<accession>A0AAD9URE3</accession>
<dbReference type="AlphaFoldDB" id="A0AAD9URE3"/>
<dbReference type="EMBL" id="JARQWQ010000239">
    <property type="protein sequence ID" value="KAK2546932.1"/>
    <property type="molecule type" value="Genomic_DNA"/>
</dbReference>
<evidence type="ECO:0000313" key="1">
    <source>
        <dbReference type="EMBL" id="KAK2546932.1"/>
    </source>
</evidence>
<reference evidence="1" key="1">
    <citation type="journal article" date="2023" name="G3 (Bethesda)">
        <title>Whole genome assembly and annotation of the endangered Caribbean coral Acropora cervicornis.</title>
        <authorList>
            <person name="Selwyn J.D."/>
            <person name="Vollmer S.V."/>
        </authorList>
    </citation>
    <scope>NUCLEOTIDE SEQUENCE</scope>
    <source>
        <strain evidence="1">K2</strain>
    </source>
</reference>
<dbReference type="Gene3D" id="3.90.320.10">
    <property type="match status" value="1"/>
</dbReference>
<name>A0AAD9URE3_ACRCE</name>
<gene>
    <name evidence="1" type="ORF">P5673_033317</name>
</gene>
<dbReference type="Proteomes" id="UP001249851">
    <property type="component" value="Unassembled WGS sequence"/>
</dbReference>
<sequence length="84" mass="9921">MKDGPLQLNENHNYFYQVQGQEGVSGIEWFDFALLADPRLGLNGLFVQRIHFENNKWESEWLPKLTEFYFNHLLPVIIKDNSPL</sequence>
<protein>
    <submittedName>
        <fullName evidence="1">Uncharacterized protein</fullName>
    </submittedName>
</protein>
<comment type="caution">
    <text evidence="1">The sequence shown here is derived from an EMBL/GenBank/DDBJ whole genome shotgun (WGS) entry which is preliminary data.</text>
</comment>
<reference evidence="1" key="2">
    <citation type="journal article" date="2023" name="Science">
        <title>Genomic signatures of disease resistance in endangered staghorn corals.</title>
        <authorList>
            <person name="Vollmer S.V."/>
            <person name="Selwyn J.D."/>
            <person name="Despard B.A."/>
            <person name="Roesel C.L."/>
        </authorList>
    </citation>
    <scope>NUCLEOTIDE SEQUENCE</scope>
    <source>
        <strain evidence="1">K2</strain>
    </source>
</reference>
<keyword evidence="2" id="KW-1185">Reference proteome</keyword>
<organism evidence="1 2">
    <name type="scientific">Acropora cervicornis</name>
    <name type="common">Staghorn coral</name>
    <dbReference type="NCBI Taxonomy" id="6130"/>
    <lineage>
        <taxon>Eukaryota</taxon>
        <taxon>Metazoa</taxon>
        <taxon>Cnidaria</taxon>
        <taxon>Anthozoa</taxon>
        <taxon>Hexacorallia</taxon>
        <taxon>Scleractinia</taxon>
        <taxon>Astrocoeniina</taxon>
        <taxon>Acroporidae</taxon>
        <taxon>Acropora</taxon>
    </lineage>
</organism>
<proteinExistence type="predicted"/>
<evidence type="ECO:0000313" key="2">
    <source>
        <dbReference type="Proteomes" id="UP001249851"/>
    </source>
</evidence>
<dbReference type="InterPro" id="IPR011604">
    <property type="entry name" value="PDDEXK-like_dom_sf"/>
</dbReference>